<dbReference type="AlphaFoldDB" id="A0A6J6BZL0"/>
<dbReference type="PANTHER" id="PTHR10543">
    <property type="entry name" value="BETA-CAROTENE DIOXYGENASE"/>
    <property type="match status" value="1"/>
</dbReference>
<protein>
    <submittedName>
        <fullName evidence="6">Unannotated protein</fullName>
    </submittedName>
</protein>
<keyword evidence="4" id="KW-0560">Oxidoreductase</keyword>
<gene>
    <name evidence="6" type="ORF">UFOPK1358_01227</name>
    <name evidence="7" type="ORF">UFOPK2766_01705</name>
    <name evidence="8" type="ORF">UFOPK3519_02021</name>
</gene>
<proteinExistence type="inferred from homology"/>
<organism evidence="6">
    <name type="scientific">freshwater metagenome</name>
    <dbReference type="NCBI Taxonomy" id="449393"/>
    <lineage>
        <taxon>unclassified sequences</taxon>
        <taxon>metagenomes</taxon>
        <taxon>ecological metagenomes</taxon>
    </lineage>
</organism>
<keyword evidence="5" id="KW-0408">Iron</keyword>
<comment type="cofactor">
    <cofactor evidence="1">
        <name>Fe(2+)</name>
        <dbReference type="ChEBI" id="CHEBI:29033"/>
    </cofactor>
</comment>
<evidence type="ECO:0000313" key="6">
    <source>
        <dbReference type="EMBL" id="CAB4544581.1"/>
    </source>
</evidence>
<evidence type="ECO:0000313" key="8">
    <source>
        <dbReference type="EMBL" id="CAB4922761.1"/>
    </source>
</evidence>
<keyword evidence="3" id="KW-0479">Metal-binding</keyword>
<evidence type="ECO:0000256" key="1">
    <source>
        <dbReference type="ARBA" id="ARBA00001954"/>
    </source>
</evidence>
<comment type="similarity">
    <text evidence="2">Belongs to the carotenoid oxygenase family.</text>
</comment>
<dbReference type="EMBL" id="CAEZYU010000088">
    <property type="protein sequence ID" value="CAB4751864.1"/>
    <property type="molecule type" value="Genomic_DNA"/>
</dbReference>
<dbReference type="PANTHER" id="PTHR10543:SF89">
    <property type="entry name" value="CAROTENOID 9,10(9',10')-CLEAVAGE DIOXYGENASE 1"/>
    <property type="match status" value="1"/>
</dbReference>
<dbReference type="GO" id="GO:0010436">
    <property type="term" value="F:carotenoid dioxygenase activity"/>
    <property type="evidence" value="ECO:0007669"/>
    <property type="project" value="TreeGrafter"/>
</dbReference>
<accession>A0A6J6BZL0</accession>
<dbReference type="Pfam" id="PF03055">
    <property type="entry name" value="RPE65"/>
    <property type="match status" value="1"/>
</dbReference>
<evidence type="ECO:0000256" key="5">
    <source>
        <dbReference type="ARBA" id="ARBA00023004"/>
    </source>
</evidence>
<dbReference type="EMBL" id="CAEZSF010000121">
    <property type="protein sequence ID" value="CAB4544581.1"/>
    <property type="molecule type" value="Genomic_DNA"/>
</dbReference>
<evidence type="ECO:0000256" key="2">
    <source>
        <dbReference type="ARBA" id="ARBA00006787"/>
    </source>
</evidence>
<dbReference type="InterPro" id="IPR004294">
    <property type="entry name" value="Carotenoid_Oase"/>
</dbReference>
<reference evidence="6" key="1">
    <citation type="submission" date="2020-05" db="EMBL/GenBank/DDBJ databases">
        <authorList>
            <person name="Chiriac C."/>
            <person name="Salcher M."/>
            <person name="Ghai R."/>
            <person name="Kavagutti S V."/>
        </authorList>
    </citation>
    <scope>NUCLEOTIDE SEQUENCE</scope>
</reference>
<dbReference type="EMBL" id="CAFBMG010000265">
    <property type="protein sequence ID" value="CAB4922761.1"/>
    <property type="molecule type" value="Genomic_DNA"/>
</dbReference>
<evidence type="ECO:0000256" key="4">
    <source>
        <dbReference type="ARBA" id="ARBA00023002"/>
    </source>
</evidence>
<sequence length="463" mass="51605">MSLESPASVNPYLVGQYEPVRDELTVQDLHITGTVPAALDGMYLRNGANPQFDPITRYHVFDGDGMIHKVQLEGGRASYQNRFVESKGLMIERREGAALFGGLSEFRMPPEELLVEAGMMKNTANTNIVRHANRLLALMEAGKPIEMSKELATLGEWDFAGSLIGPMTAHPKEDPETGELLFFGYSPFPPYLRFHQADASGELIKSVAIDLPSPVMMHDFAVSRRHVVFFDLPAVFDLDAMLAGGPAIEWDPDNGARIGIMDRQALELGVRWIEVEPFYVFHFLNAYDDGDTVVVEGCRSDRLNVSFGDDSVGDTVRPSLHRWRINPTSGTVSEETLDDRAADFPRINDSFAGLEHRYGYLGHTRSWVENEVVFDGVTRHDLHEGTSVTHVYGEHSVCGEAVFAPDPDRSEEDAGWLLNFVSDQNSTQSDLVILDAQEMSEVARVHLPRRVPFGFHGNWLANE</sequence>
<dbReference type="GO" id="GO:0046872">
    <property type="term" value="F:metal ion binding"/>
    <property type="evidence" value="ECO:0007669"/>
    <property type="project" value="UniProtKB-KW"/>
</dbReference>
<dbReference type="GO" id="GO:0016121">
    <property type="term" value="P:carotene catabolic process"/>
    <property type="evidence" value="ECO:0007669"/>
    <property type="project" value="TreeGrafter"/>
</dbReference>
<name>A0A6J6BZL0_9ZZZZ</name>
<evidence type="ECO:0000256" key="3">
    <source>
        <dbReference type="ARBA" id="ARBA00022723"/>
    </source>
</evidence>
<evidence type="ECO:0000313" key="7">
    <source>
        <dbReference type="EMBL" id="CAB4751864.1"/>
    </source>
</evidence>